<gene>
    <name evidence="2" type="ORF">HNQ67_002437</name>
</gene>
<dbReference type="EMBL" id="JACHFZ010000005">
    <property type="protein sequence ID" value="MBB5292900.1"/>
    <property type="molecule type" value="Genomic_DNA"/>
</dbReference>
<dbReference type="AlphaFoldDB" id="A0A7W8I1K5"/>
<comment type="caution">
    <text evidence="2">The sequence shown here is derived from an EMBL/GenBank/DDBJ whole genome shotgun (WGS) entry which is preliminary data.</text>
</comment>
<organism evidence="2 3">
    <name type="scientific">Brevundimonas basaltis</name>
    <dbReference type="NCBI Taxonomy" id="472166"/>
    <lineage>
        <taxon>Bacteria</taxon>
        <taxon>Pseudomonadati</taxon>
        <taxon>Pseudomonadota</taxon>
        <taxon>Alphaproteobacteria</taxon>
        <taxon>Caulobacterales</taxon>
        <taxon>Caulobacteraceae</taxon>
        <taxon>Brevundimonas</taxon>
    </lineage>
</organism>
<feature type="signal peptide" evidence="1">
    <location>
        <begin position="1"/>
        <end position="23"/>
    </location>
</feature>
<dbReference type="RefSeq" id="WP_183255779.1">
    <property type="nucleotide sequence ID" value="NZ_BAAAFF010000001.1"/>
</dbReference>
<name>A0A7W8I1K5_9CAUL</name>
<evidence type="ECO:0008006" key="4">
    <source>
        <dbReference type="Google" id="ProtNLM"/>
    </source>
</evidence>
<proteinExistence type="predicted"/>
<evidence type="ECO:0000313" key="2">
    <source>
        <dbReference type="EMBL" id="MBB5292900.1"/>
    </source>
</evidence>
<sequence>MRKLAFLAPLGAVLAVAAGPALADPASITVTIGPDLQEKADELGERDVREQADRLAEVVRRALAREGRLDGARIDLVLTDLKPNRPTFEQMAQQPGLDRHRSVSIGGAAIEGSVTTADGAVLPVRYDWYSASIADVRGHTTWQDADRAYARLAGNLVRGRYVSR</sequence>
<dbReference type="Proteomes" id="UP000566663">
    <property type="component" value="Unassembled WGS sequence"/>
</dbReference>
<keyword evidence="3" id="KW-1185">Reference proteome</keyword>
<feature type="chain" id="PRO_5031372586" description="DUF541 domain-containing protein" evidence="1">
    <location>
        <begin position="24"/>
        <end position="164"/>
    </location>
</feature>
<keyword evidence="1" id="KW-0732">Signal</keyword>
<evidence type="ECO:0000313" key="3">
    <source>
        <dbReference type="Proteomes" id="UP000566663"/>
    </source>
</evidence>
<accession>A0A7W8I1K5</accession>
<evidence type="ECO:0000256" key="1">
    <source>
        <dbReference type="SAM" id="SignalP"/>
    </source>
</evidence>
<protein>
    <recommendedName>
        <fullName evidence="4">DUF541 domain-containing protein</fullName>
    </recommendedName>
</protein>
<reference evidence="2 3" key="1">
    <citation type="submission" date="2020-08" db="EMBL/GenBank/DDBJ databases">
        <title>Genomic Encyclopedia of Type Strains, Phase IV (KMG-IV): sequencing the most valuable type-strain genomes for metagenomic binning, comparative biology and taxonomic classification.</title>
        <authorList>
            <person name="Goeker M."/>
        </authorList>
    </citation>
    <scope>NUCLEOTIDE SEQUENCE [LARGE SCALE GENOMIC DNA]</scope>
    <source>
        <strain evidence="2 3">DSM 25335</strain>
    </source>
</reference>